<keyword evidence="3" id="KW-1185">Reference proteome</keyword>
<accession>A0A949X2S7</accession>
<evidence type="ECO:0000259" key="1">
    <source>
        <dbReference type="Pfam" id="PF04326"/>
    </source>
</evidence>
<dbReference type="EMBL" id="JAEEGC010000007">
    <property type="protein sequence ID" value="MBV7271653.1"/>
    <property type="molecule type" value="Genomic_DNA"/>
</dbReference>
<evidence type="ECO:0000313" key="2">
    <source>
        <dbReference type="EMBL" id="MBV7271653.1"/>
    </source>
</evidence>
<dbReference type="RefSeq" id="WP_218318688.1">
    <property type="nucleotide sequence ID" value="NZ_JAEEGC010000007.1"/>
</dbReference>
<reference evidence="2" key="1">
    <citation type="submission" date="2020-12" db="EMBL/GenBank/DDBJ databases">
        <title>Clostridium thailandense sp. nov., a novel acetogenic bacterium isolated from peat land soil in Thailand.</title>
        <authorList>
            <person name="Chaikitkaew S."/>
            <person name="Birkeland N.K."/>
        </authorList>
    </citation>
    <scope>NUCLEOTIDE SEQUENCE</scope>
    <source>
        <strain evidence="2">PL3</strain>
    </source>
</reference>
<protein>
    <submittedName>
        <fullName evidence="2">DNA binding domain-containing protein</fullName>
    </submittedName>
</protein>
<dbReference type="PANTHER" id="PTHR30595">
    <property type="entry name" value="GLPR-RELATED TRANSCRIPTIONAL REPRESSOR"/>
    <property type="match status" value="1"/>
</dbReference>
<dbReference type="AlphaFoldDB" id="A0A949X2S7"/>
<gene>
    <name evidence="2" type="ORF">I6U48_01830</name>
</gene>
<evidence type="ECO:0000313" key="3">
    <source>
        <dbReference type="Proteomes" id="UP000694308"/>
    </source>
</evidence>
<name>A0A949X2S7_9CLOT</name>
<dbReference type="Proteomes" id="UP000694308">
    <property type="component" value="Unassembled WGS sequence"/>
</dbReference>
<comment type="caution">
    <text evidence="2">The sequence shown here is derived from an EMBL/GenBank/DDBJ whole genome shotgun (WGS) entry which is preliminary data.</text>
</comment>
<proteinExistence type="predicted"/>
<dbReference type="InterPro" id="IPR007421">
    <property type="entry name" value="Schlafen_AlbA_2_dom"/>
</dbReference>
<dbReference type="Pfam" id="PF04326">
    <property type="entry name" value="SLFN_AlbA_2"/>
    <property type="match status" value="1"/>
</dbReference>
<sequence length="255" mass="30050">MNNDEFVRLLKQLTALELETEWVEFKENNYEPELIGEYISALSNSACIHDREVGYLVFGVEDKKHDIVGTKFKPKEYKIGNQELENWLATQLSPRIDFRIYEVEYESKNIVIFEIDAAFNTPVAFKNNHFIRVGSYKHDLNKFPEKARKIWMKTLTKSFEDGIAMEYISADEVIKNIDYPNYFEMMNLPLPDNKQAIIDKLKEEQIILRNSDQYDITNLGAILFAKNLKNFRRLSRKTVRVILYSGKDRLETQKE</sequence>
<dbReference type="PANTHER" id="PTHR30595:SF6">
    <property type="entry name" value="SCHLAFEN ALBA-2 DOMAIN-CONTAINING PROTEIN"/>
    <property type="match status" value="1"/>
</dbReference>
<organism evidence="2 3">
    <name type="scientific">Clostridium thailandense</name>
    <dbReference type="NCBI Taxonomy" id="2794346"/>
    <lineage>
        <taxon>Bacteria</taxon>
        <taxon>Bacillati</taxon>
        <taxon>Bacillota</taxon>
        <taxon>Clostridia</taxon>
        <taxon>Eubacteriales</taxon>
        <taxon>Clostridiaceae</taxon>
        <taxon>Clostridium</taxon>
    </lineage>
</organism>
<feature type="domain" description="Schlafen AlbA-2" evidence="1">
    <location>
        <begin position="19"/>
        <end position="139"/>
    </location>
</feature>